<evidence type="ECO:0000313" key="2">
    <source>
        <dbReference type="Proteomes" id="UP000295706"/>
    </source>
</evidence>
<organism evidence="1 2">
    <name type="scientific">Arundinibacter roseus</name>
    <dbReference type="NCBI Taxonomy" id="2070510"/>
    <lineage>
        <taxon>Bacteria</taxon>
        <taxon>Pseudomonadati</taxon>
        <taxon>Bacteroidota</taxon>
        <taxon>Cytophagia</taxon>
        <taxon>Cytophagales</taxon>
        <taxon>Spirosomataceae</taxon>
        <taxon>Arundinibacter</taxon>
    </lineage>
</organism>
<protein>
    <submittedName>
        <fullName evidence="1">Nuclear transport factor 2 family protein</fullName>
    </submittedName>
</protein>
<dbReference type="Gene3D" id="3.10.450.50">
    <property type="match status" value="1"/>
</dbReference>
<reference evidence="1 2" key="1">
    <citation type="submission" date="2019-02" db="EMBL/GenBank/DDBJ databases">
        <title>Arundinibacter roseus gen. nov., sp. nov., a new member of the family Cytophagaceae.</title>
        <authorList>
            <person name="Szuroczki S."/>
            <person name="Khayer B."/>
            <person name="Sproer C."/>
            <person name="Toumi M."/>
            <person name="Szabo A."/>
            <person name="Felfoldi T."/>
            <person name="Schumann P."/>
            <person name="Toth E."/>
        </authorList>
    </citation>
    <scope>NUCLEOTIDE SEQUENCE [LARGE SCALE GENOMIC DNA]</scope>
    <source>
        <strain evidence="1 2">DMA-k-7a</strain>
    </source>
</reference>
<proteinExistence type="predicted"/>
<comment type="caution">
    <text evidence="1">The sequence shown here is derived from an EMBL/GenBank/DDBJ whole genome shotgun (WGS) entry which is preliminary data.</text>
</comment>
<gene>
    <name evidence="1" type="ORF">EZE20_06585</name>
</gene>
<evidence type="ECO:0000313" key="1">
    <source>
        <dbReference type="EMBL" id="TDB66786.1"/>
    </source>
</evidence>
<dbReference type="OrthoDB" id="8684708at2"/>
<dbReference type="RefSeq" id="WP_132115782.1">
    <property type="nucleotide sequence ID" value="NZ_SMJU01000004.1"/>
</dbReference>
<dbReference type="SUPFAM" id="SSF54427">
    <property type="entry name" value="NTF2-like"/>
    <property type="match status" value="1"/>
</dbReference>
<keyword evidence="2" id="KW-1185">Reference proteome</keyword>
<sequence length="107" mass="11908">MNLPKVVADLVETQNSFDSVAYANCFSETAIVFDEGKTHNGRKEIECWIANSNERYKATIKPVGFEEKENKILLIAETSGNFPGSPILLTYHMEIADELIQSLKIAG</sequence>
<dbReference type="InterPro" id="IPR032710">
    <property type="entry name" value="NTF2-like_dom_sf"/>
</dbReference>
<dbReference type="Proteomes" id="UP000295706">
    <property type="component" value="Unassembled WGS sequence"/>
</dbReference>
<dbReference type="EMBL" id="SMJU01000004">
    <property type="protein sequence ID" value="TDB66786.1"/>
    <property type="molecule type" value="Genomic_DNA"/>
</dbReference>
<name>A0A4R4KJ06_9BACT</name>
<dbReference type="AlphaFoldDB" id="A0A4R4KJ06"/>
<accession>A0A4R4KJ06</accession>